<dbReference type="GO" id="GO:0005634">
    <property type="term" value="C:nucleus"/>
    <property type="evidence" value="ECO:0007669"/>
    <property type="project" value="TreeGrafter"/>
</dbReference>
<accession>A0A165A5Q2</accession>
<evidence type="ECO:0000256" key="1">
    <source>
        <dbReference type="ARBA" id="ARBA00010820"/>
    </source>
</evidence>
<reference evidence="5" key="1">
    <citation type="journal article" date="2016" name="Nat. Genet.">
        <title>A high-quality carrot genome assembly provides new insights into carotenoid accumulation and asterid genome evolution.</title>
        <authorList>
            <person name="Iorizzo M."/>
            <person name="Ellison S."/>
            <person name="Senalik D."/>
            <person name="Zeng P."/>
            <person name="Satapoomin P."/>
            <person name="Huang J."/>
            <person name="Bowman M."/>
            <person name="Iovene M."/>
            <person name="Sanseverino W."/>
            <person name="Cavagnaro P."/>
            <person name="Yildiz M."/>
            <person name="Macko-Podgorni A."/>
            <person name="Moranska E."/>
            <person name="Grzebelus E."/>
            <person name="Grzebelus D."/>
            <person name="Ashrafi H."/>
            <person name="Zheng Z."/>
            <person name="Cheng S."/>
            <person name="Spooner D."/>
            <person name="Van Deynze A."/>
            <person name="Simon P."/>
        </authorList>
    </citation>
    <scope>NUCLEOTIDE SEQUENCE</scope>
    <source>
        <tissue evidence="5">Leaf</tissue>
    </source>
</reference>
<evidence type="ECO:0000259" key="4">
    <source>
        <dbReference type="Pfam" id="PF04504"/>
    </source>
</evidence>
<evidence type="ECO:0000256" key="2">
    <source>
        <dbReference type="SAM" id="Coils"/>
    </source>
</evidence>
<dbReference type="AlphaFoldDB" id="A0A165A5Q2"/>
<dbReference type="OMA" id="IRAYLHV"/>
<protein>
    <recommendedName>
        <fullName evidence="4">Glabrous enhancer-binding protein-like DBD domain-containing protein</fullName>
    </recommendedName>
</protein>
<feature type="domain" description="Glabrous enhancer-binding protein-like DBD" evidence="4">
    <location>
        <begin position="82"/>
        <end position="170"/>
    </location>
</feature>
<dbReference type="KEGG" id="dcr:108217072"/>
<dbReference type="InterPro" id="IPR007592">
    <property type="entry name" value="GEBP"/>
</dbReference>
<dbReference type="PANTHER" id="PTHR31662:SF33">
    <property type="entry name" value="DNA-BINDING STOREKEEPER PROTEIN TRANSCRIPTIONAL REGULATOR-LIKE PROTEIN"/>
    <property type="match status" value="1"/>
</dbReference>
<evidence type="ECO:0000256" key="3">
    <source>
        <dbReference type="SAM" id="MobiDB-lite"/>
    </source>
</evidence>
<dbReference type="Pfam" id="PF04504">
    <property type="entry name" value="GeBP-like_DBD"/>
    <property type="match status" value="1"/>
</dbReference>
<reference evidence="5" key="2">
    <citation type="submission" date="2022-03" db="EMBL/GenBank/DDBJ databases">
        <title>Draft title - Genomic analysis of global carrot germplasm unveils the trajectory of domestication and the origin of high carotenoid orange carrot.</title>
        <authorList>
            <person name="Iorizzo M."/>
            <person name="Ellison S."/>
            <person name="Senalik D."/>
            <person name="Macko-Podgorni A."/>
            <person name="Grzebelus D."/>
            <person name="Bostan H."/>
            <person name="Rolling W."/>
            <person name="Curaba J."/>
            <person name="Simon P."/>
        </authorList>
    </citation>
    <scope>NUCLEOTIDE SEQUENCE</scope>
    <source>
        <tissue evidence="5">Leaf</tissue>
    </source>
</reference>
<sequence length="335" mass="37708">MARKQRMPPATVSQPLQNDAVEEHAASSESERSPVKRTVTPDPKQKSGSKPDPRRSRKRGSEKEEKVGVSKNARVEKNSSAKRVWSDEDAIAIVQGLIDYELEYDEDPRSDYEAFFEYVKDSLQAKVSLTQLKEKIKTLKRKYKSLKDSDAVFAKPIEEELFRLSDTFWGQGNDNQGNAASKDKDMSIEIIEDGVVENGRKDKDTSIGINDDDGVNEDDGKQQDTSIGVNENVGNEGGDEDDEDGEENEAEGLGFKELYPNLSRAWESDIGFGFPQALKDLTMRNLKLHASEKMRALDKEWKDLLVKELQLYVDKLELKTKLAKVALDQMLSSDP</sequence>
<proteinExistence type="inferred from homology"/>
<feature type="compositionally biased region" description="Basic and acidic residues" evidence="3">
    <location>
        <begin position="43"/>
        <end position="79"/>
    </location>
</feature>
<evidence type="ECO:0000313" key="6">
    <source>
        <dbReference type="Proteomes" id="UP000077755"/>
    </source>
</evidence>
<gene>
    <name evidence="5" type="ORF">DCAR_0415041</name>
</gene>
<dbReference type="Proteomes" id="UP000077755">
    <property type="component" value="Chromosome 4"/>
</dbReference>
<dbReference type="PANTHER" id="PTHR31662">
    <property type="entry name" value="BNAANNG10740D PROTEIN-RELATED"/>
    <property type="match status" value="1"/>
</dbReference>
<dbReference type="Gramene" id="KZM96959">
    <property type="protein sequence ID" value="KZM96959"/>
    <property type="gene ID" value="DCAR_015679"/>
</dbReference>
<dbReference type="InterPro" id="IPR053932">
    <property type="entry name" value="GeBP-like_DBD"/>
</dbReference>
<organism evidence="5 6">
    <name type="scientific">Daucus carota subsp. sativus</name>
    <name type="common">Carrot</name>
    <dbReference type="NCBI Taxonomy" id="79200"/>
    <lineage>
        <taxon>Eukaryota</taxon>
        <taxon>Viridiplantae</taxon>
        <taxon>Streptophyta</taxon>
        <taxon>Embryophyta</taxon>
        <taxon>Tracheophyta</taxon>
        <taxon>Spermatophyta</taxon>
        <taxon>Magnoliopsida</taxon>
        <taxon>eudicotyledons</taxon>
        <taxon>Gunneridae</taxon>
        <taxon>Pentapetalae</taxon>
        <taxon>asterids</taxon>
        <taxon>campanulids</taxon>
        <taxon>Apiales</taxon>
        <taxon>Apiaceae</taxon>
        <taxon>Apioideae</taxon>
        <taxon>Scandiceae</taxon>
        <taxon>Daucinae</taxon>
        <taxon>Daucus</taxon>
        <taxon>Daucus sect. Daucus</taxon>
    </lineage>
</organism>
<feature type="region of interest" description="Disordered" evidence="3">
    <location>
        <begin position="201"/>
        <end position="250"/>
    </location>
</feature>
<dbReference type="EMBL" id="CP093346">
    <property type="protein sequence ID" value="WOG95714.1"/>
    <property type="molecule type" value="Genomic_DNA"/>
</dbReference>
<feature type="coiled-coil region" evidence="2">
    <location>
        <begin position="122"/>
        <end position="149"/>
    </location>
</feature>
<comment type="similarity">
    <text evidence="1">Belongs to the GeBP family.</text>
</comment>
<feature type="compositionally biased region" description="Basic and acidic residues" evidence="3">
    <location>
        <begin position="21"/>
        <end position="34"/>
    </location>
</feature>
<evidence type="ECO:0000313" key="5">
    <source>
        <dbReference type="EMBL" id="WOG95714.1"/>
    </source>
</evidence>
<dbReference type="GO" id="GO:0006355">
    <property type="term" value="P:regulation of DNA-templated transcription"/>
    <property type="evidence" value="ECO:0007669"/>
    <property type="project" value="InterPro"/>
</dbReference>
<dbReference type="OrthoDB" id="661680at2759"/>
<name>A0A165A5Q2_DAUCS</name>
<keyword evidence="2" id="KW-0175">Coiled coil</keyword>
<feature type="compositionally biased region" description="Acidic residues" evidence="3">
    <location>
        <begin position="237"/>
        <end position="250"/>
    </location>
</feature>
<feature type="region of interest" description="Disordered" evidence="3">
    <location>
        <begin position="1"/>
        <end position="83"/>
    </location>
</feature>
<keyword evidence="6" id="KW-1185">Reference proteome</keyword>